<evidence type="ECO:0000313" key="2">
    <source>
        <dbReference type="EMBL" id="VTR54024.1"/>
    </source>
</evidence>
<dbReference type="EMBL" id="CABEEZ010000131">
    <property type="protein sequence ID" value="VTR54024.1"/>
    <property type="molecule type" value="Genomic_DNA"/>
</dbReference>
<sequence>MKSNFKNEIQTFGRSLLLPIAVLAPVGMLMGICSALGQAYMIDKLPFLGNAYCKAILSFGGINQQA</sequence>
<feature type="transmembrane region" description="Helical" evidence="1">
    <location>
        <begin position="16"/>
        <end position="40"/>
    </location>
</feature>
<gene>
    <name evidence="2" type="ORF">NCTC12965_06654</name>
</gene>
<keyword evidence="1" id="KW-0812">Transmembrane</keyword>
<protein>
    <submittedName>
        <fullName evidence="2">Bifunctional PTS system maltose and glucose-specific transporter subunits IICB</fullName>
    </submittedName>
</protein>
<proteinExistence type="predicted"/>
<reference evidence="2" key="1">
    <citation type="submission" date="2019-05" db="EMBL/GenBank/DDBJ databases">
        <authorList>
            <consortium name="Pathogen Informatics"/>
        </authorList>
    </citation>
    <scope>NUCLEOTIDE SEQUENCE [LARGE SCALE GENOMIC DNA]</scope>
    <source>
        <strain evidence="2">NCTC12965</strain>
    </source>
</reference>
<keyword evidence="1" id="KW-1133">Transmembrane helix</keyword>
<dbReference type="AlphaFoldDB" id="A0A4U9W5K1"/>
<name>A0A4U9W5K1_SERFO</name>
<accession>A0A4U9W5K1</accession>
<keyword evidence="1" id="KW-0472">Membrane</keyword>
<evidence type="ECO:0000256" key="1">
    <source>
        <dbReference type="SAM" id="Phobius"/>
    </source>
</evidence>
<organism evidence="2">
    <name type="scientific">Serratia fonticola</name>
    <dbReference type="NCBI Taxonomy" id="47917"/>
    <lineage>
        <taxon>Bacteria</taxon>
        <taxon>Pseudomonadati</taxon>
        <taxon>Pseudomonadota</taxon>
        <taxon>Gammaproteobacteria</taxon>
        <taxon>Enterobacterales</taxon>
        <taxon>Yersiniaceae</taxon>
        <taxon>Serratia</taxon>
    </lineage>
</organism>